<dbReference type="AlphaFoldDB" id="A0A1C7MC36"/>
<evidence type="ECO:0000256" key="1">
    <source>
        <dbReference type="SAM" id="MobiDB-lite"/>
    </source>
</evidence>
<evidence type="ECO:0000313" key="3">
    <source>
        <dbReference type="Proteomes" id="UP000092993"/>
    </source>
</evidence>
<feature type="compositionally biased region" description="Polar residues" evidence="1">
    <location>
        <begin position="227"/>
        <end position="241"/>
    </location>
</feature>
<keyword evidence="3" id="KW-1185">Reference proteome</keyword>
<organism evidence="2 3">
    <name type="scientific">Grifola frondosa</name>
    <name type="common">Maitake</name>
    <name type="synonym">Polyporus frondosus</name>
    <dbReference type="NCBI Taxonomy" id="5627"/>
    <lineage>
        <taxon>Eukaryota</taxon>
        <taxon>Fungi</taxon>
        <taxon>Dikarya</taxon>
        <taxon>Basidiomycota</taxon>
        <taxon>Agaricomycotina</taxon>
        <taxon>Agaricomycetes</taxon>
        <taxon>Polyporales</taxon>
        <taxon>Grifolaceae</taxon>
        <taxon>Grifola</taxon>
    </lineage>
</organism>
<evidence type="ECO:0000313" key="2">
    <source>
        <dbReference type="EMBL" id="OBZ74450.1"/>
    </source>
</evidence>
<sequence length="381" mass="41984">MALFHPGARIFLSTKRCPSLSSWTGTQIDLGVSRGRRPSMRYRRLPRTPLLACPKAQVLKLRRAGVPHTPRTYVQVLPPSAKCLISGVMRPRGMRGRDVSRSASATSSHISISTKYLLSSSPYLYLARADLASAPLSWAACCVAPAPSSYGHRLRGWSRSSGVRGCCDVTLDDARSDRPSAGCAHPFLVVCAHAAARSCFYMSMRLHGTHTPFSIDRSAQAARGAINTDTAHARSSANGSASPRMDKHARARTYYILITYAGVCAAECCRLHRGDHGRAVRPRSADAFRVHLRGGTRRSNTMSPNIISMRDERRRADPELMRCSVEVGRVACIRKKEGAPVCGGARARWWGVVAHYEWYFRHAPPLPRIRRRANAKAGRRA</sequence>
<gene>
    <name evidence="2" type="ORF">A0H81_05228</name>
</gene>
<name>A0A1C7MC36_GRIFR</name>
<comment type="caution">
    <text evidence="2">The sequence shown here is derived from an EMBL/GenBank/DDBJ whole genome shotgun (WGS) entry which is preliminary data.</text>
</comment>
<protein>
    <submittedName>
        <fullName evidence="2">Uncharacterized protein</fullName>
    </submittedName>
</protein>
<dbReference type="EMBL" id="LUGG01000005">
    <property type="protein sequence ID" value="OBZ74450.1"/>
    <property type="molecule type" value="Genomic_DNA"/>
</dbReference>
<accession>A0A1C7MC36</accession>
<proteinExistence type="predicted"/>
<feature type="region of interest" description="Disordered" evidence="1">
    <location>
        <begin position="224"/>
        <end position="244"/>
    </location>
</feature>
<reference evidence="2 3" key="1">
    <citation type="submission" date="2016-03" db="EMBL/GenBank/DDBJ databases">
        <title>Whole genome sequencing of Grifola frondosa 9006-11.</title>
        <authorList>
            <person name="Min B."/>
            <person name="Park H."/>
            <person name="Kim J.-G."/>
            <person name="Cho H."/>
            <person name="Oh Y.-L."/>
            <person name="Kong W.-S."/>
            <person name="Choi I.-G."/>
        </authorList>
    </citation>
    <scope>NUCLEOTIDE SEQUENCE [LARGE SCALE GENOMIC DNA]</scope>
    <source>
        <strain evidence="2 3">9006-11</strain>
    </source>
</reference>
<dbReference type="Proteomes" id="UP000092993">
    <property type="component" value="Unassembled WGS sequence"/>
</dbReference>